<evidence type="ECO:0000256" key="1">
    <source>
        <dbReference type="SAM" id="MobiDB-lite"/>
    </source>
</evidence>
<reference evidence="2 3" key="1">
    <citation type="submission" date="2019-07" db="EMBL/GenBank/DDBJ databases">
        <title>Whole genome shotgun sequence of Nocardia ninae NBRC 108245.</title>
        <authorList>
            <person name="Hosoyama A."/>
            <person name="Uohara A."/>
            <person name="Ohji S."/>
            <person name="Ichikawa N."/>
        </authorList>
    </citation>
    <scope>NUCLEOTIDE SEQUENCE [LARGE SCALE GENOMIC DNA]</scope>
    <source>
        <strain evidence="2 3">NBRC 108245</strain>
    </source>
</reference>
<dbReference type="AlphaFoldDB" id="A0A511MDD8"/>
<dbReference type="EMBL" id="BJXA01000014">
    <property type="protein sequence ID" value="GEM38167.1"/>
    <property type="molecule type" value="Genomic_DNA"/>
</dbReference>
<feature type="region of interest" description="Disordered" evidence="1">
    <location>
        <begin position="81"/>
        <end position="106"/>
    </location>
</feature>
<evidence type="ECO:0000313" key="3">
    <source>
        <dbReference type="Proteomes" id="UP000321424"/>
    </source>
</evidence>
<sequence length="106" mass="11671">MHTQTEWCGVSDLAYTDDESRPAAQVEPTFTVAEGAAILKQTEGWYLGKLRSGALPGHKAGRQWYLTESDIQQAQLLTARPAGAPAPFPAGLPPAFRRRKRPPRRT</sequence>
<organism evidence="2 3">
    <name type="scientific">Nocardia ninae NBRC 108245</name>
    <dbReference type="NCBI Taxonomy" id="1210091"/>
    <lineage>
        <taxon>Bacteria</taxon>
        <taxon>Bacillati</taxon>
        <taxon>Actinomycetota</taxon>
        <taxon>Actinomycetes</taxon>
        <taxon>Mycobacteriales</taxon>
        <taxon>Nocardiaceae</taxon>
        <taxon>Nocardia</taxon>
    </lineage>
</organism>
<evidence type="ECO:0000313" key="2">
    <source>
        <dbReference type="EMBL" id="GEM38167.1"/>
    </source>
</evidence>
<protein>
    <recommendedName>
        <fullName evidence="4">Helix-turn-helix domain-containing protein</fullName>
    </recommendedName>
</protein>
<keyword evidence="3" id="KW-1185">Reference proteome</keyword>
<comment type="caution">
    <text evidence="2">The sequence shown here is derived from an EMBL/GenBank/DDBJ whole genome shotgun (WGS) entry which is preliminary data.</text>
</comment>
<accession>A0A511MDD8</accession>
<gene>
    <name evidence="2" type="ORF">NN4_26860</name>
</gene>
<name>A0A511MDD8_9NOCA</name>
<dbReference type="RefSeq" id="WP_186818405.1">
    <property type="nucleotide sequence ID" value="NZ_BJXA01000014.1"/>
</dbReference>
<evidence type="ECO:0008006" key="4">
    <source>
        <dbReference type="Google" id="ProtNLM"/>
    </source>
</evidence>
<feature type="compositionally biased region" description="Basic residues" evidence="1">
    <location>
        <begin position="96"/>
        <end position="106"/>
    </location>
</feature>
<proteinExistence type="predicted"/>
<dbReference type="Proteomes" id="UP000321424">
    <property type="component" value="Unassembled WGS sequence"/>
</dbReference>